<dbReference type="EMBL" id="JACHLI010000006">
    <property type="protein sequence ID" value="MBB4863348.1"/>
    <property type="molecule type" value="Genomic_DNA"/>
</dbReference>
<name>A0A7W7P018_PSENT</name>
<dbReference type="GO" id="GO:0019068">
    <property type="term" value="P:virion assembly"/>
    <property type="evidence" value="ECO:0007669"/>
    <property type="project" value="InterPro"/>
</dbReference>
<dbReference type="InterPro" id="IPR053734">
    <property type="entry name" value="Phage_Head-Tail_Connect_sf"/>
</dbReference>
<comment type="caution">
    <text evidence="1">The sequence shown here is derived from an EMBL/GenBank/DDBJ whole genome shotgun (WGS) entry which is preliminary data.</text>
</comment>
<dbReference type="Proteomes" id="UP000566995">
    <property type="component" value="Unassembled WGS sequence"/>
</dbReference>
<accession>A0A7W7P018</accession>
<dbReference type="AlphaFoldDB" id="A0A7W7P018"/>
<protein>
    <submittedName>
        <fullName evidence="1">Uncharacterized protein</fullName>
    </submittedName>
</protein>
<dbReference type="Pfam" id="PF05354">
    <property type="entry name" value="Phage_attach"/>
    <property type="match status" value="1"/>
</dbReference>
<evidence type="ECO:0000313" key="2">
    <source>
        <dbReference type="Proteomes" id="UP000566995"/>
    </source>
</evidence>
<sequence>MIDWDGLVLAPLENIFGEGEQGGEVVMYYPVSGAPYAIDGIFDEAWRDTELIDPLGATNAKPVLGTRLARLKALPVQDDQVYIPRTRKRYIVIEPRQDSHGSVTLILGDMS</sequence>
<evidence type="ECO:0000313" key="1">
    <source>
        <dbReference type="EMBL" id="MBB4863348.1"/>
    </source>
</evidence>
<dbReference type="InterPro" id="IPR008018">
    <property type="entry name" value="Phage_tail_attach_FII"/>
</dbReference>
<proteinExistence type="predicted"/>
<organism evidence="1 2">
    <name type="scientific">Pseudomonas nitroreducens</name>
    <dbReference type="NCBI Taxonomy" id="46680"/>
    <lineage>
        <taxon>Bacteria</taxon>
        <taxon>Pseudomonadati</taxon>
        <taxon>Pseudomonadota</taxon>
        <taxon>Gammaproteobacteria</taxon>
        <taxon>Pseudomonadales</taxon>
        <taxon>Pseudomonadaceae</taxon>
        <taxon>Pseudomonas</taxon>
    </lineage>
</organism>
<dbReference type="Gene3D" id="2.40.10.180">
    <property type="entry name" value="Phage tail proteins"/>
    <property type="match status" value="1"/>
</dbReference>
<reference evidence="1 2" key="1">
    <citation type="submission" date="2020-08" db="EMBL/GenBank/DDBJ databases">
        <title>Functional genomics of gut bacteria from endangered species of beetles.</title>
        <authorList>
            <person name="Carlos-Shanley C."/>
        </authorList>
    </citation>
    <scope>NUCLEOTIDE SEQUENCE [LARGE SCALE GENOMIC DNA]</scope>
    <source>
        <strain evidence="1 2">S00179</strain>
    </source>
</reference>
<dbReference type="RefSeq" id="WP_184588644.1">
    <property type="nucleotide sequence ID" value="NZ_JACHLI010000006.1"/>
</dbReference>
<gene>
    <name evidence="1" type="ORF">HNP46_002195</name>
</gene>